<evidence type="ECO:0000256" key="4">
    <source>
        <dbReference type="RuleBase" id="RU003733"/>
    </source>
</evidence>
<dbReference type="GO" id="GO:0005975">
    <property type="term" value="P:carbohydrate metabolic process"/>
    <property type="evidence" value="ECO:0007669"/>
    <property type="project" value="InterPro"/>
</dbReference>
<dbReference type="RefSeq" id="WP_071521308.1">
    <property type="nucleotide sequence ID" value="NZ_MIHH01000015.1"/>
</dbReference>
<protein>
    <submittedName>
        <fullName evidence="7">Erythritol kinase</fullName>
        <ecNumber evidence="7">2.7.1.27</ecNumber>
    </submittedName>
</protein>
<dbReference type="EC" id="2.7.1.27" evidence="7"/>
<dbReference type="Pfam" id="PF00370">
    <property type="entry name" value="FGGY_N"/>
    <property type="match status" value="1"/>
</dbReference>
<dbReference type="Gene3D" id="3.30.420.40">
    <property type="match status" value="2"/>
</dbReference>
<keyword evidence="2 4" id="KW-0808">Transferase</keyword>
<dbReference type="AlphaFoldDB" id="A0A1J5JU79"/>
<sequence>MLTRAPYLIGIDAGTSVIKAVLFTREGQEVQAMAEKIPVISTAQHTAEQDMDLVWQAVKYAVKNLLIYAGIEPDWIVAIGVTGQGDGCWLIDEEGRPVRPAILWSDGRAAEIINKWQEQGITKEAWKINGAVLFPGTQAPILQWLQVHEPETLSKARWSLYCKDWIAFNLTGKVATDETDASRQFFDINRRCYSEHLVDIFGLRDYRHLLPEILPSNSIRGYLQPEPAREMGLTAGVPVVAGPFDVVACALGLGCVEERSAFTILGTCIFNGVTLEAPFIGQEAGMNICHGLPERWLLGMPLMSGTPNLDWFIENLGYKFLRQAETSKVNIYSRLDELIARVPVGSGGIIYHPYISPAGERAPFVKTSARAQFIGLSLLNNTEHLLRAVYEGLAYAIRDCFNEVLDKIGEIRLCGGGARSQVWPQIIADVTGKPVSIAKGTEFGAKGAALNAGVAVGMYGSLLEATRKAVSFDRQYLPDGQRRKKYDALYNVYRLIRETMFPVWDALQAATLFTSSATN</sequence>
<reference evidence="7 8" key="1">
    <citation type="submission" date="2016-08" db="EMBL/GenBank/DDBJ databases">
        <title>Genome-based comparison of Moorella thermoacetic strains.</title>
        <authorList>
            <person name="Poehlein A."/>
            <person name="Bengelsdorf F.R."/>
            <person name="Esser C."/>
            <person name="Duerre P."/>
            <person name="Daniel R."/>
        </authorList>
    </citation>
    <scope>NUCLEOTIDE SEQUENCE [LARGE SCALE GENOMIC DNA]</scope>
    <source>
        <strain evidence="7 8">DSM 11768</strain>
    </source>
</reference>
<feature type="domain" description="Carbohydrate kinase FGGY N-terminal" evidence="5">
    <location>
        <begin position="7"/>
        <end position="252"/>
    </location>
</feature>
<proteinExistence type="inferred from homology"/>
<evidence type="ECO:0000256" key="3">
    <source>
        <dbReference type="ARBA" id="ARBA00022777"/>
    </source>
</evidence>
<dbReference type="EMBL" id="MIHH01000015">
    <property type="protein sequence ID" value="OIQ08143.1"/>
    <property type="molecule type" value="Genomic_DNA"/>
</dbReference>
<dbReference type="InterPro" id="IPR018485">
    <property type="entry name" value="FGGY_C"/>
</dbReference>
<comment type="similarity">
    <text evidence="1 4">Belongs to the FGGY kinase family.</text>
</comment>
<dbReference type="InterPro" id="IPR018484">
    <property type="entry name" value="FGGY_N"/>
</dbReference>
<organism evidence="7 8">
    <name type="scientific">Neomoorella thermoacetica</name>
    <name type="common">Clostridium thermoaceticum</name>
    <dbReference type="NCBI Taxonomy" id="1525"/>
    <lineage>
        <taxon>Bacteria</taxon>
        <taxon>Bacillati</taxon>
        <taxon>Bacillota</taxon>
        <taxon>Clostridia</taxon>
        <taxon>Neomoorellales</taxon>
        <taxon>Neomoorellaceae</taxon>
        <taxon>Neomoorella</taxon>
    </lineage>
</organism>
<evidence type="ECO:0000313" key="7">
    <source>
        <dbReference type="EMBL" id="OIQ08143.1"/>
    </source>
</evidence>
<accession>A0A1J5JU79</accession>
<evidence type="ECO:0000259" key="5">
    <source>
        <dbReference type="Pfam" id="PF00370"/>
    </source>
</evidence>
<dbReference type="InterPro" id="IPR043129">
    <property type="entry name" value="ATPase_NBD"/>
</dbReference>
<dbReference type="PANTHER" id="PTHR43095">
    <property type="entry name" value="SUGAR KINASE"/>
    <property type="match status" value="1"/>
</dbReference>
<dbReference type="PROSITE" id="PS00445">
    <property type="entry name" value="FGGY_KINASES_2"/>
    <property type="match status" value="1"/>
</dbReference>
<dbReference type="Pfam" id="PF02782">
    <property type="entry name" value="FGGY_C"/>
    <property type="match status" value="1"/>
</dbReference>
<dbReference type="InterPro" id="IPR000577">
    <property type="entry name" value="Carb_kinase_FGGY"/>
</dbReference>
<gene>
    <name evidence="7" type="primary">eryA</name>
    <name evidence="7" type="ORF">MOOR_22180</name>
</gene>
<dbReference type="PANTHER" id="PTHR43095:SF3">
    <property type="entry name" value="L-XYLULOSE_3-KETO-L-GULONATE KINASE"/>
    <property type="match status" value="1"/>
</dbReference>
<name>A0A1J5JU79_NEOTH</name>
<dbReference type="SUPFAM" id="SSF53067">
    <property type="entry name" value="Actin-like ATPase domain"/>
    <property type="match status" value="2"/>
</dbReference>
<comment type="caution">
    <text evidence="7">The sequence shown here is derived from an EMBL/GenBank/DDBJ whole genome shotgun (WGS) entry which is preliminary data.</text>
</comment>
<keyword evidence="3 4" id="KW-0418">Kinase</keyword>
<dbReference type="InterPro" id="IPR050406">
    <property type="entry name" value="FGGY_Carb_Kinase"/>
</dbReference>
<evidence type="ECO:0000259" key="6">
    <source>
        <dbReference type="Pfam" id="PF02782"/>
    </source>
</evidence>
<evidence type="ECO:0000313" key="8">
    <source>
        <dbReference type="Proteomes" id="UP000182743"/>
    </source>
</evidence>
<evidence type="ECO:0000256" key="1">
    <source>
        <dbReference type="ARBA" id="ARBA00009156"/>
    </source>
</evidence>
<dbReference type="GO" id="GO:0047878">
    <property type="term" value="F:erythritol kinase activity"/>
    <property type="evidence" value="ECO:0007669"/>
    <property type="project" value="UniProtKB-EC"/>
</dbReference>
<dbReference type="PIRSF" id="PIRSF000538">
    <property type="entry name" value="GlpK"/>
    <property type="match status" value="1"/>
</dbReference>
<feature type="domain" description="Carbohydrate kinase FGGY C-terminal" evidence="6">
    <location>
        <begin position="263"/>
        <end position="455"/>
    </location>
</feature>
<dbReference type="CDD" id="cd24121">
    <property type="entry name" value="ASKHA_NBD_FGGY_BaEryA-like"/>
    <property type="match status" value="1"/>
</dbReference>
<dbReference type="Proteomes" id="UP000182743">
    <property type="component" value="Unassembled WGS sequence"/>
</dbReference>
<evidence type="ECO:0000256" key="2">
    <source>
        <dbReference type="ARBA" id="ARBA00022679"/>
    </source>
</evidence>
<dbReference type="InterPro" id="IPR018483">
    <property type="entry name" value="Carb_kinase_FGGY_CS"/>
</dbReference>